<dbReference type="AlphaFoldDB" id="A0A2J6PGY3"/>
<dbReference type="OrthoDB" id="58379at2759"/>
<evidence type="ECO:0000313" key="2">
    <source>
        <dbReference type="EMBL" id="PMD13284.1"/>
    </source>
</evidence>
<feature type="compositionally biased region" description="Polar residues" evidence="1">
    <location>
        <begin position="153"/>
        <end position="165"/>
    </location>
</feature>
<dbReference type="Proteomes" id="UP000235672">
    <property type="component" value="Unassembled WGS sequence"/>
</dbReference>
<evidence type="ECO:0000313" key="3">
    <source>
        <dbReference type="Proteomes" id="UP000235672"/>
    </source>
</evidence>
<feature type="compositionally biased region" description="Basic and acidic residues" evidence="1">
    <location>
        <begin position="38"/>
        <end position="56"/>
    </location>
</feature>
<gene>
    <name evidence="2" type="ORF">NA56DRAFT_665670</name>
</gene>
<reference evidence="2 3" key="1">
    <citation type="submission" date="2016-05" db="EMBL/GenBank/DDBJ databases">
        <title>A degradative enzymes factory behind the ericoid mycorrhizal symbiosis.</title>
        <authorList>
            <consortium name="DOE Joint Genome Institute"/>
            <person name="Martino E."/>
            <person name="Morin E."/>
            <person name="Grelet G."/>
            <person name="Kuo A."/>
            <person name="Kohler A."/>
            <person name="Daghino S."/>
            <person name="Barry K."/>
            <person name="Choi C."/>
            <person name="Cichocki N."/>
            <person name="Clum A."/>
            <person name="Copeland A."/>
            <person name="Hainaut M."/>
            <person name="Haridas S."/>
            <person name="Labutti K."/>
            <person name="Lindquist E."/>
            <person name="Lipzen A."/>
            <person name="Khouja H.-R."/>
            <person name="Murat C."/>
            <person name="Ohm R."/>
            <person name="Olson A."/>
            <person name="Spatafora J."/>
            <person name="Veneault-Fourrey C."/>
            <person name="Henrissat B."/>
            <person name="Grigoriev I."/>
            <person name="Martin F."/>
            <person name="Perotto S."/>
        </authorList>
    </citation>
    <scope>NUCLEOTIDE SEQUENCE [LARGE SCALE GENOMIC DNA]</scope>
    <source>
        <strain evidence="2 3">UAMH 7357</strain>
    </source>
</reference>
<dbReference type="PANTHER" id="PTHR38696">
    <property type="entry name" value="MEDIATOR OF RNA POLYMERASE II TRANSCRIPTION SUBUNIT 13"/>
    <property type="match status" value="1"/>
</dbReference>
<accession>A0A2J6PGY3</accession>
<dbReference type="PANTHER" id="PTHR38696:SF1">
    <property type="entry name" value="MEDIATOR OF RNA POLYMERASE II TRANSCRIPTION SUBUNIT 13"/>
    <property type="match status" value="1"/>
</dbReference>
<feature type="region of interest" description="Disordered" evidence="1">
    <location>
        <begin position="128"/>
        <end position="181"/>
    </location>
</feature>
<evidence type="ECO:0000256" key="1">
    <source>
        <dbReference type="SAM" id="MobiDB-lite"/>
    </source>
</evidence>
<organism evidence="2 3">
    <name type="scientific">Hyaloscypha hepaticicola</name>
    <dbReference type="NCBI Taxonomy" id="2082293"/>
    <lineage>
        <taxon>Eukaryota</taxon>
        <taxon>Fungi</taxon>
        <taxon>Dikarya</taxon>
        <taxon>Ascomycota</taxon>
        <taxon>Pezizomycotina</taxon>
        <taxon>Leotiomycetes</taxon>
        <taxon>Helotiales</taxon>
        <taxon>Hyaloscyphaceae</taxon>
        <taxon>Hyaloscypha</taxon>
    </lineage>
</organism>
<name>A0A2J6PGY3_9HELO</name>
<sequence>MASSLDDMNVDGVGDQPASRTKNFKPVVRKVALQSPKTTKEQRTEKSEEKQLDKKIVAIYQKSCEKSNSAKNPKPDLPSKPAPCNDPSSKKPAGKAVPKTLALLDPSKCELAAHYRNAHYRNEHNALRRSASLGSPTNSDTDEPTPKKAVLNCPTNNSMPTSPANPNRKAASKGVTQRTLSKKNRKEWVIADFGCITVGTTGHRGYSTISLTGFSDKMARKLGNEIAQHAGTRGVRKERVWGYGYEFQLRGDPWGGRKSEYESKVSAEYLGRVVGDGGANKEQTFLRHLLEVMRRNGYTLHLANQALLHGNFYFKKAATLAKGTTEIMTISFHEPNRLRLTCAPDELLDAVEDLLSEHPRFKGERKKTKKISNGVPKSAEYKVPEVSWQPWNFFVQAFPEKRMRVSKARAIKLELMNLLEEHGWKPIMSSDKPISSNNYRAEHVGSTWYYYRDRDTIKAKGEEVEGIGAAEGCILKQAQ</sequence>
<protein>
    <submittedName>
        <fullName evidence="2">Uncharacterized protein</fullName>
    </submittedName>
</protein>
<dbReference type="EMBL" id="KZ613533">
    <property type="protein sequence ID" value="PMD13284.1"/>
    <property type="molecule type" value="Genomic_DNA"/>
</dbReference>
<keyword evidence="3" id="KW-1185">Reference proteome</keyword>
<dbReference type="STRING" id="1745343.A0A2J6PGY3"/>
<proteinExistence type="predicted"/>
<feature type="region of interest" description="Disordered" evidence="1">
    <location>
        <begin position="1"/>
        <end position="99"/>
    </location>
</feature>